<gene>
    <name evidence="2" type="ORF">CLH61_12595</name>
</gene>
<accession>A0A2G1UJK1</accession>
<comment type="caution">
    <text evidence="2">The sequence shown here is derived from an EMBL/GenBank/DDBJ whole genome shotgun (WGS) entry which is preliminary data.</text>
</comment>
<name>A0A2G1UJK1_9GAMM</name>
<evidence type="ECO:0000256" key="1">
    <source>
        <dbReference type="SAM" id="MobiDB-lite"/>
    </source>
</evidence>
<proteinExistence type="predicted"/>
<evidence type="ECO:0000313" key="3">
    <source>
        <dbReference type="Proteomes" id="UP000231409"/>
    </source>
</evidence>
<evidence type="ECO:0000313" key="2">
    <source>
        <dbReference type="EMBL" id="PHQ14599.1"/>
    </source>
</evidence>
<dbReference type="EMBL" id="NTFH01000009">
    <property type="protein sequence ID" value="PHQ14599.1"/>
    <property type="molecule type" value="Genomic_DNA"/>
</dbReference>
<keyword evidence="3" id="KW-1185">Reference proteome</keyword>
<dbReference type="Proteomes" id="UP000231409">
    <property type="component" value="Unassembled WGS sequence"/>
</dbReference>
<dbReference type="AlphaFoldDB" id="A0A2G1UJK1"/>
<reference evidence="2 3" key="1">
    <citation type="submission" date="2017-09" db="EMBL/GenBank/DDBJ databases">
        <title>The draft genome sequences of Marinobacter sp. PWS21.</title>
        <authorList>
            <person name="Cao J."/>
        </authorList>
    </citation>
    <scope>NUCLEOTIDE SEQUENCE [LARGE SCALE GENOMIC DNA]</scope>
    <source>
        <strain evidence="2 3">PWS21</strain>
    </source>
</reference>
<organism evidence="2 3">
    <name type="scientific">Marinobacter profundi</name>
    <dbReference type="NCBI Taxonomy" id="2666256"/>
    <lineage>
        <taxon>Bacteria</taxon>
        <taxon>Pseudomonadati</taxon>
        <taxon>Pseudomonadota</taxon>
        <taxon>Gammaproteobacteria</taxon>
        <taxon>Pseudomonadales</taxon>
        <taxon>Marinobacteraceae</taxon>
        <taxon>Marinobacter</taxon>
    </lineage>
</organism>
<feature type="region of interest" description="Disordered" evidence="1">
    <location>
        <begin position="94"/>
        <end position="129"/>
    </location>
</feature>
<dbReference type="RefSeq" id="WP_099615104.1">
    <property type="nucleotide sequence ID" value="NZ_KZ319372.1"/>
</dbReference>
<protein>
    <submittedName>
        <fullName evidence="2">Uncharacterized protein</fullName>
    </submittedName>
</protein>
<sequence>MMMKWLVRLAFPALGLLMLLIFFGINAPDTVVVKTEEPKPGPEIPSFEGLVPSPVPTEGPEIVFKWQDSDGSWHYADRPPAQGNWNALAIEPAPLSEQPALPAGNPETDWQSPYQAPFALTPRPANNGS</sequence>